<dbReference type="PANTHER" id="PTHR12737">
    <property type="entry name" value="DIMETHYLARGININE DIMETHYLAMINOHYDROLASE"/>
    <property type="match status" value="1"/>
</dbReference>
<gene>
    <name evidence="3" type="ORF">J3R73_003769</name>
</gene>
<dbReference type="EMBL" id="JAUSVK010000001">
    <property type="protein sequence ID" value="MDQ0393977.1"/>
    <property type="molecule type" value="Genomic_DNA"/>
</dbReference>
<dbReference type="SUPFAM" id="SSF55909">
    <property type="entry name" value="Pentein"/>
    <property type="match status" value="1"/>
</dbReference>
<dbReference type="InterPro" id="IPR033199">
    <property type="entry name" value="DDAH-like"/>
</dbReference>
<keyword evidence="2 3" id="KW-0378">Hydrolase</keyword>
<comment type="similarity">
    <text evidence="1">Belongs to the DDAH family.</text>
</comment>
<dbReference type="PANTHER" id="PTHR12737:SF9">
    <property type="entry name" value="DIMETHYLARGININASE"/>
    <property type="match status" value="1"/>
</dbReference>
<evidence type="ECO:0000256" key="1">
    <source>
        <dbReference type="ARBA" id="ARBA00008532"/>
    </source>
</evidence>
<keyword evidence="4" id="KW-1185">Reference proteome</keyword>
<evidence type="ECO:0000313" key="4">
    <source>
        <dbReference type="Proteomes" id="UP001237448"/>
    </source>
</evidence>
<protein>
    <submittedName>
        <fullName evidence="3">Dimethylargininase</fullName>
        <ecNumber evidence="3">3.5.3.18</ecNumber>
    </submittedName>
</protein>
<comment type="caution">
    <text evidence="3">The sequence shown here is derived from an EMBL/GenBank/DDBJ whole genome shotgun (WGS) entry which is preliminary data.</text>
</comment>
<dbReference type="EC" id="3.5.3.18" evidence="3"/>
<organism evidence="3 4">
    <name type="scientific">Labrys monachus</name>
    <dbReference type="NCBI Taxonomy" id="217067"/>
    <lineage>
        <taxon>Bacteria</taxon>
        <taxon>Pseudomonadati</taxon>
        <taxon>Pseudomonadota</taxon>
        <taxon>Alphaproteobacteria</taxon>
        <taxon>Hyphomicrobiales</taxon>
        <taxon>Xanthobacteraceae</taxon>
        <taxon>Labrys</taxon>
    </lineage>
</organism>
<evidence type="ECO:0000256" key="2">
    <source>
        <dbReference type="ARBA" id="ARBA00022801"/>
    </source>
</evidence>
<proteinExistence type="inferred from homology"/>
<evidence type="ECO:0000313" key="3">
    <source>
        <dbReference type="EMBL" id="MDQ0393977.1"/>
    </source>
</evidence>
<reference evidence="3 4" key="1">
    <citation type="submission" date="2023-07" db="EMBL/GenBank/DDBJ databases">
        <title>Genomic Encyclopedia of Type Strains, Phase IV (KMG-IV): sequencing the most valuable type-strain genomes for metagenomic binning, comparative biology and taxonomic classification.</title>
        <authorList>
            <person name="Goeker M."/>
        </authorList>
    </citation>
    <scope>NUCLEOTIDE SEQUENCE [LARGE SCALE GENOMIC DNA]</scope>
    <source>
        <strain evidence="3 4">DSM 5896</strain>
    </source>
</reference>
<name>A0ABU0FI14_9HYPH</name>
<dbReference type="RefSeq" id="WP_307430177.1">
    <property type="nucleotide sequence ID" value="NZ_JAUSVK010000001.1"/>
</dbReference>
<dbReference type="Gene3D" id="3.75.10.10">
    <property type="entry name" value="L-arginine/glycine Amidinotransferase, Chain A"/>
    <property type="match status" value="1"/>
</dbReference>
<sequence length="263" mass="27919">MSAFPVYAFDNAIVRLPATSVVQGLRAEDRGAPTHEGVGAEHRAYVEALRLAGVEVEILPALEAFPDSIFVEDPALVFAEGAILLRPGAPSRFGETAAIEPVLRRRFERVLSLPGPGFADGGDVLVTLQAVMIGLSDRTDRQGAEALVACLAELGRRGEIVTTPPGVLHFKSDCSLLDEGTMLSTARLAASGVFAGLRVLHTPEGEEAGANALRVNERVLVGEDYPRTAALLEAEGFSVVRLPTSQIARIDAGLSCMSLRWHA</sequence>
<dbReference type="Proteomes" id="UP001237448">
    <property type="component" value="Unassembled WGS sequence"/>
</dbReference>
<accession>A0ABU0FI14</accession>
<dbReference type="Pfam" id="PF02274">
    <property type="entry name" value="ADI"/>
    <property type="match status" value="1"/>
</dbReference>
<dbReference type="GO" id="GO:0016403">
    <property type="term" value="F:dimethylargininase activity"/>
    <property type="evidence" value="ECO:0007669"/>
    <property type="project" value="UniProtKB-EC"/>
</dbReference>